<dbReference type="EMBL" id="WBOT01000004">
    <property type="protein sequence ID" value="KAB2331873.1"/>
    <property type="molecule type" value="Genomic_DNA"/>
</dbReference>
<dbReference type="Proteomes" id="UP000441354">
    <property type="component" value="Unassembled WGS sequence"/>
</dbReference>
<feature type="transmembrane region" description="Helical" evidence="1">
    <location>
        <begin position="116"/>
        <end position="135"/>
    </location>
</feature>
<keyword evidence="1" id="KW-0812">Transmembrane</keyword>
<name>A0A7V7UV37_9BACI</name>
<dbReference type="AlphaFoldDB" id="A0A7V7UV37"/>
<dbReference type="OrthoDB" id="849477at2"/>
<evidence type="ECO:0008006" key="4">
    <source>
        <dbReference type="Google" id="ProtNLM"/>
    </source>
</evidence>
<keyword evidence="1" id="KW-0472">Membrane</keyword>
<dbReference type="RefSeq" id="WP_151574739.1">
    <property type="nucleotide sequence ID" value="NZ_WBOT01000004.1"/>
</dbReference>
<evidence type="ECO:0000313" key="3">
    <source>
        <dbReference type="Proteomes" id="UP000441354"/>
    </source>
</evidence>
<keyword evidence="3" id="KW-1185">Reference proteome</keyword>
<accession>A0A7V7UV37</accession>
<evidence type="ECO:0000313" key="2">
    <source>
        <dbReference type="EMBL" id="KAB2331873.1"/>
    </source>
</evidence>
<feature type="transmembrane region" description="Helical" evidence="1">
    <location>
        <begin position="83"/>
        <end position="104"/>
    </location>
</feature>
<sequence length="167" mass="19174">MFGIEDFYHFIQAFFVVFPIVTILHLIGHLAFAYFFGCKKMKVVIGVGKKLFSVRNIEVRLYYFWHGSCSLGPLKYTNKYSQCLILIGGSLFNLLGILIVNILIHESIINPSMLTYQFIYFSIYYVFFALLPMDFPDGTASDGKMIYSTLKGKECKQTSQDCQSFTN</sequence>
<proteinExistence type="predicted"/>
<gene>
    <name evidence="2" type="ORF">F7732_14500</name>
</gene>
<evidence type="ECO:0000256" key="1">
    <source>
        <dbReference type="SAM" id="Phobius"/>
    </source>
</evidence>
<organism evidence="2 3">
    <name type="scientific">Bacillus mesophilum</name>
    <dbReference type="NCBI Taxonomy" id="1071718"/>
    <lineage>
        <taxon>Bacteria</taxon>
        <taxon>Bacillati</taxon>
        <taxon>Bacillota</taxon>
        <taxon>Bacilli</taxon>
        <taxon>Bacillales</taxon>
        <taxon>Bacillaceae</taxon>
        <taxon>Bacillus</taxon>
    </lineage>
</organism>
<feature type="transmembrane region" description="Helical" evidence="1">
    <location>
        <begin position="12"/>
        <end position="36"/>
    </location>
</feature>
<keyword evidence="1" id="KW-1133">Transmembrane helix</keyword>
<reference evidence="2 3" key="1">
    <citation type="journal article" date="2014" name="Arch. Microbiol.">
        <title>Bacillus mesophilum sp. nov., strain IITR-54T, a novel 4-chlorobiphenyl dechlorinating bacterium.</title>
        <authorList>
            <person name="Manickam N."/>
            <person name="Singh N.K."/>
            <person name="Bajaj A."/>
            <person name="Kumar R.M."/>
            <person name="Kaur G."/>
            <person name="Kaur N."/>
            <person name="Bala M."/>
            <person name="Kumar A."/>
            <person name="Mayilraj S."/>
        </authorList>
    </citation>
    <scope>NUCLEOTIDE SEQUENCE [LARGE SCALE GENOMIC DNA]</scope>
    <source>
        <strain evidence="2 3">IITR-54</strain>
    </source>
</reference>
<comment type="caution">
    <text evidence="2">The sequence shown here is derived from an EMBL/GenBank/DDBJ whole genome shotgun (WGS) entry which is preliminary data.</text>
</comment>
<protein>
    <recommendedName>
        <fullName evidence="4">Peptidase M50 domain-containing protein</fullName>
    </recommendedName>
</protein>